<evidence type="ECO:0000256" key="1">
    <source>
        <dbReference type="SAM" id="MobiDB-lite"/>
    </source>
</evidence>
<evidence type="ECO:0000256" key="2">
    <source>
        <dbReference type="SAM" id="Phobius"/>
    </source>
</evidence>
<keyword evidence="2" id="KW-1133">Transmembrane helix</keyword>
<keyword evidence="2" id="KW-0812">Transmembrane</keyword>
<feature type="transmembrane region" description="Helical" evidence="2">
    <location>
        <begin position="332"/>
        <end position="349"/>
    </location>
</feature>
<comment type="caution">
    <text evidence="3">The sequence shown here is derived from an EMBL/GenBank/DDBJ whole genome shotgun (WGS) entry which is preliminary data.</text>
</comment>
<evidence type="ECO:0000313" key="3">
    <source>
        <dbReference type="EMBL" id="KAK3237984.1"/>
    </source>
</evidence>
<feature type="transmembrane region" description="Helical" evidence="2">
    <location>
        <begin position="294"/>
        <end position="312"/>
    </location>
</feature>
<evidence type="ECO:0000313" key="4">
    <source>
        <dbReference type="Proteomes" id="UP001190700"/>
    </source>
</evidence>
<name>A0AAE0ERT5_9CHLO</name>
<feature type="transmembrane region" description="Helical" evidence="2">
    <location>
        <begin position="103"/>
        <end position="125"/>
    </location>
</feature>
<sequence length="448" mass="49316">MCGTRLGEGESPPALIVPETTDSAARSAFRRHSARASAIVAAVFLLRRGLHSAWRRIPLLDMAGMPRLLNFPFGEVSALRLLITSTAQSAGFVLGVVPGDPVPLILAAVLLLAMIGLLLAGGLIIRNGMSPFRQLTCYVLLRDEDAYDERMLFTERIRVMVALQQHRPKAMWLSAPRQPLVLRVNPRNSKSGPTGATPAGGGYGLDPLSRSSIGQEQEGLGLGLSMDGFVLRYGVLFENLRGHPVAREQAHGECVRHTRNTNLLRLSKRPSQRSATSSTLCPPQYPPWGVYYNLVKWTVTMIAAVLLGITSVPCACETGDGQHHWECTWPQSLALSWLFASQLGIIVAFQPMHNRVEQLTETLMCASNLAIVSIVQLSWHSDTIRKVMIEHASMLFYLQLGSFCVQVLSIWYKLWVQAKICTAQATTYASEIIQFCRVGIFAPIGRDD</sequence>
<keyword evidence="2" id="KW-0472">Membrane</keyword>
<dbReference type="AlphaFoldDB" id="A0AAE0ERT5"/>
<gene>
    <name evidence="3" type="ORF">CYMTET_51972</name>
</gene>
<dbReference type="Proteomes" id="UP001190700">
    <property type="component" value="Unassembled WGS sequence"/>
</dbReference>
<feature type="region of interest" description="Disordered" evidence="1">
    <location>
        <begin position="184"/>
        <end position="203"/>
    </location>
</feature>
<dbReference type="EMBL" id="LGRX02034369">
    <property type="protein sequence ID" value="KAK3237984.1"/>
    <property type="molecule type" value="Genomic_DNA"/>
</dbReference>
<accession>A0AAE0ERT5</accession>
<feature type="transmembrane region" description="Helical" evidence="2">
    <location>
        <begin position="361"/>
        <end position="379"/>
    </location>
</feature>
<organism evidence="3 4">
    <name type="scientific">Cymbomonas tetramitiformis</name>
    <dbReference type="NCBI Taxonomy" id="36881"/>
    <lineage>
        <taxon>Eukaryota</taxon>
        <taxon>Viridiplantae</taxon>
        <taxon>Chlorophyta</taxon>
        <taxon>Pyramimonadophyceae</taxon>
        <taxon>Pyramimonadales</taxon>
        <taxon>Pyramimonadaceae</taxon>
        <taxon>Cymbomonas</taxon>
    </lineage>
</organism>
<proteinExistence type="predicted"/>
<feature type="transmembrane region" description="Helical" evidence="2">
    <location>
        <begin position="391"/>
        <end position="412"/>
    </location>
</feature>
<protein>
    <submittedName>
        <fullName evidence="3">Uncharacterized protein</fullName>
    </submittedName>
</protein>
<keyword evidence="4" id="KW-1185">Reference proteome</keyword>
<reference evidence="3 4" key="1">
    <citation type="journal article" date="2015" name="Genome Biol. Evol.">
        <title>Comparative Genomics of a Bacterivorous Green Alga Reveals Evolutionary Causalities and Consequences of Phago-Mixotrophic Mode of Nutrition.</title>
        <authorList>
            <person name="Burns J.A."/>
            <person name="Paasch A."/>
            <person name="Narechania A."/>
            <person name="Kim E."/>
        </authorList>
    </citation>
    <scope>NUCLEOTIDE SEQUENCE [LARGE SCALE GENOMIC DNA]</scope>
    <source>
        <strain evidence="3 4">PLY_AMNH</strain>
    </source>
</reference>